<feature type="non-terminal residue" evidence="3">
    <location>
        <position position="567"/>
    </location>
</feature>
<evidence type="ECO:0000313" key="4">
    <source>
        <dbReference type="Proteomes" id="UP000011885"/>
    </source>
</evidence>
<name>M5U767_9BACT</name>
<reference evidence="3 4" key="1">
    <citation type="journal article" date="2013" name="Mar. Genomics">
        <title>Expression of sulfatases in Rhodopirellula baltica and the diversity of sulfatases in the genus Rhodopirellula.</title>
        <authorList>
            <person name="Wegner C.E."/>
            <person name="Richter-Heitmann T."/>
            <person name="Klindworth A."/>
            <person name="Klockow C."/>
            <person name="Richter M."/>
            <person name="Achstetter T."/>
            <person name="Glockner F.O."/>
            <person name="Harder J."/>
        </authorList>
    </citation>
    <scope>NUCLEOTIDE SEQUENCE [LARGE SCALE GENOMIC DNA]</scope>
    <source>
        <strain evidence="3 4">SM41</strain>
    </source>
</reference>
<dbReference type="Gene3D" id="2.60.120.260">
    <property type="entry name" value="Galactose-binding domain-like"/>
    <property type="match status" value="1"/>
</dbReference>
<feature type="domain" description="Alpha-L-rhamnosidase six-hairpin glycosidase" evidence="2">
    <location>
        <begin position="369"/>
        <end position="564"/>
    </location>
</feature>
<feature type="domain" description="Bacterial alpha-L-rhamnosidase N-terminal" evidence="1">
    <location>
        <begin position="134"/>
        <end position="246"/>
    </location>
</feature>
<keyword evidence="3" id="KW-0378">Hydrolase</keyword>
<dbReference type="SUPFAM" id="SSF48208">
    <property type="entry name" value="Six-hairpin glycosidases"/>
    <property type="match status" value="1"/>
</dbReference>
<dbReference type="EMBL" id="ANOH01000097">
    <property type="protein sequence ID" value="EMI57270.1"/>
    <property type="molecule type" value="Genomic_DNA"/>
</dbReference>
<dbReference type="PANTHER" id="PTHR34987:SF2">
    <property type="entry name" value="B, PUTATIVE (AFU_ORTHOLOGUE AFUA_7G05040)-RELATED"/>
    <property type="match status" value="1"/>
</dbReference>
<evidence type="ECO:0000259" key="1">
    <source>
        <dbReference type="Pfam" id="PF08531"/>
    </source>
</evidence>
<proteinExistence type="predicted"/>
<dbReference type="InterPro" id="IPR035396">
    <property type="entry name" value="Bac_rhamnosid6H"/>
</dbReference>
<keyword evidence="4" id="KW-1185">Reference proteome</keyword>
<dbReference type="InterPro" id="IPR012341">
    <property type="entry name" value="6hp_glycosidase-like_sf"/>
</dbReference>
<dbReference type="Pfam" id="PF08531">
    <property type="entry name" value="Bac_rhamnosid_N"/>
    <property type="match status" value="1"/>
</dbReference>
<evidence type="ECO:0000313" key="3">
    <source>
        <dbReference type="EMBL" id="EMI57270.1"/>
    </source>
</evidence>
<dbReference type="InterPro" id="IPR008928">
    <property type="entry name" value="6-hairpin_glycosidase_sf"/>
</dbReference>
<dbReference type="AlphaFoldDB" id="M5U767"/>
<gene>
    <name evidence="3" type="ORF">RSSM_01257</name>
</gene>
<accession>M5U767</accession>
<organism evidence="3 4">
    <name type="scientific">Rhodopirellula sallentina SM41</name>
    <dbReference type="NCBI Taxonomy" id="1263870"/>
    <lineage>
        <taxon>Bacteria</taxon>
        <taxon>Pseudomonadati</taxon>
        <taxon>Planctomycetota</taxon>
        <taxon>Planctomycetia</taxon>
        <taxon>Pirellulales</taxon>
        <taxon>Pirellulaceae</taxon>
        <taxon>Rhodopirellula</taxon>
    </lineage>
</organism>
<comment type="caution">
    <text evidence="3">The sequence shown here is derived from an EMBL/GenBank/DDBJ whole genome shotgun (WGS) entry which is preliminary data.</text>
</comment>
<dbReference type="OrthoDB" id="9761045at2"/>
<dbReference type="Gene3D" id="1.50.10.10">
    <property type="match status" value="1"/>
</dbReference>
<dbReference type="Pfam" id="PF17389">
    <property type="entry name" value="Bac_rhamnosid6H"/>
    <property type="match status" value="1"/>
</dbReference>
<evidence type="ECO:0000259" key="2">
    <source>
        <dbReference type="Pfam" id="PF17389"/>
    </source>
</evidence>
<dbReference type="Proteomes" id="UP000011885">
    <property type="component" value="Unassembled WGS sequence"/>
</dbReference>
<dbReference type="RefSeq" id="WP_008675512.1">
    <property type="nucleotide sequence ID" value="NZ_ANOH01000097.1"/>
</dbReference>
<sequence>MKDAPIDPHPTQFENLRMKSVCTVLFLGLFLVSICATSTCADDQTIEWNAQWIWQPEDGPANSWVAFRKQIVVGEVPSKAVASIAADSKYWMWINGELVVFEGSVARGPSPAKPWDRVKEMWELPPNRKPSNTWYEEVDLAPYLRPGKNTISVLVWYWGNETHKGTHVDSGKGGFILQADIGDQRITTDRSWKTKRNPAYALDSGDTGTSIVQYNVKYDARDAMGDWQSPGFDDTDWSNATEKGIPPVAPWNHLERNYVPSLVNHGLQFYASHPESKFPFVSDGTPIRCHLPWNQQITPWLEIECDEGVEIGITTDNRQNKITAHYTTKQGRQDFESFSWMNGHWVIYQIPAGVKVLGLKYRWMSVGNMAGMFECSDPFYQRLWQMGRNTLFVCARDNFMDCPDRERACWIGDVADQASYLFYCMDDAGRQLLRKAIRVTMAYSHDDIYAALGPLRLRELPSQSLQFVDQAIWQYYFNTGDIDTLRYAYPHVREYLQLWSPGADGLQLRKKSSMDHWNWSDWGKKDTIDQQIVIDSLYFMALNSAVKMAIELNEADDIAWYQSRIDS</sequence>
<dbReference type="PANTHER" id="PTHR34987">
    <property type="entry name" value="C, PUTATIVE (AFU_ORTHOLOGUE AFUA_3G02880)-RELATED"/>
    <property type="match status" value="1"/>
</dbReference>
<dbReference type="InterPro" id="IPR013737">
    <property type="entry name" value="Bac_rhamnosid_N"/>
</dbReference>
<dbReference type="GO" id="GO:0005975">
    <property type="term" value="P:carbohydrate metabolic process"/>
    <property type="evidence" value="ECO:0007669"/>
    <property type="project" value="InterPro"/>
</dbReference>
<dbReference type="GO" id="GO:0016787">
    <property type="term" value="F:hydrolase activity"/>
    <property type="evidence" value="ECO:0007669"/>
    <property type="project" value="UniProtKB-KW"/>
</dbReference>
<protein>
    <submittedName>
        <fullName evidence="3">Glycoside hydrolase family protein</fullName>
    </submittedName>
</protein>